<dbReference type="InterPro" id="IPR006133">
    <property type="entry name" value="DNA-dir_DNA_pol_B_exonuc"/>
</dbReference>
<protein>
    <recommendedName>
        <fullName evidence="15">DNA polymerase epsilon catalytic subunit</fullName>
        <ecNumber evidence="15">2.7.7.7</ecNumber>
    </recommendedName>
</protein>
<dbReference type="InterPro" id="IPR043502">
    <property type="entry name" value="DNA/RNA_pol_sf"/>
</dbReference>
<dbReference type="PANTHER" id="PTHR10670">
    <property type="entry name" value="DNA POLYMERASE EPSILON CATALYTIC SUBUNIT A"/>
    <property type="match status" value="1"/>
</dbReference>
<dbReference type="GO" id="GO:0008310">
    <property type="term" value="F:single-stranded DNA 3'-5' DNA exonuclease activity"/>
    <property type="evidence" value="ECO:0007669"/>
    <property type="project" value="TreeGrafter"/>
</dbReference>
<keyword evidence="13 15" id="KW-0238">DNA-binding</keyword>
<dbReference type="InterPro" id="IPR042087">
    <property type="entry name" value="DNA_pol_B_thumb"/>
</dbReference>
<dbReference type="SMART" id="SM00486">
    <property type="entry name" value="POLBc"/>
    <property type="match status" value="1"/>
</dbReference>
<dbReference type="Gene3D" id="3.90.1600.10">
    <property type="entry name" value="Palm domain of DNA polymerase"/>
    <property type="match status" value="1"/>
</dbReference>
<dbReference type="FunFam" id="3.30.420.10:FF:000010">
    <property type="entry name" value="DNA polymerase epsilon catalytic subunit"/>
    <property type="match status" value="1"/>
</dbReference>
<dbReference type="Gene3D" id="1.10.132.60">
    <property type="entry name" value="DNA polymerase family B, C-terminal domain"/>
    <property type="match status" value="1"/>
</dbReference>
<evidence type="ECO:0000313" key="19">
    <source>
        <dbReference type="Proteomes" id="UP000315496"/>
    </source>
</evidence>
<gene>
    <name evidence="18" type="ORF">GMRT_14254</name>
</gene>
<evidence type="ECO:0000256" key="12">
    <source>
        <dbReference type="ARBA" id="ARBA00023014"/>
    </source>
</evidence>
<evidence type="ECO:0000256" key="7">
    <source>
        <dbReference type="ARBA" id="ARBA00022723"/>
    </source>
</evidence>
<dbReference type="InterPro" id="IPR012337">
    <property type="entry name" value="RNaseH-like_sf"/>
</dbReference>
<comment type="function">
    <text evidence="15">DNA polymerase II participates in chromosomal DNA replication.</text>
</comment>
<dbReference type="GO" id="GO:0006297">
    <property type="term" value="P:nucleotide-excision repair, DNA gap filling"/>
    <property type="evidence" value="ECO:0007669"/>
    <property type="project" value="TreeGrafter"/>
</dbReference>
<keyword evidence="4 15" id="KW-0808">Transferase</keyword>
<dbReference type="GO" id="GO:0051539">
    <property type="term" value="F:4 iron, 4 sulfur cluster binding"/>
    <property type="evidence" value="ECO:0007669"/>
    <property type="project" value="UniProtKB-KW"/>
</dbReference>
<evidence type="ECO:0000256" key="14">
    <source>
        <dbReference type="ARBA" id="ARBA00023242"/>
    </source>
</evidence>
<dbReference type="GO" id="GO:0003887">
    <property type="term" value="F:DNA-directed DNA polymerase activity"/>
    <property type="evidence" value="ECO:0007669"/>
    <property type="project" value="UniProtKB-KW"/>
</dbReference>
<keyword evidence="7 15" id="KW-0479">Metal-binding</keyword>
<keyword evidence="19" id="KW-1185">Reference proteome</keyword>
<dbReference type="VEuPathDB" id="GiardiaDB:GMRT_14254"/>
<comment type="similarity">
    <text evidence="2 15">Belongs to the DNA polymerase type-B family.</text>
</comment>
<dbReference type="GO" id="GO:0008270">
    <property type="term" value="F:zinc ion binding"/>
    <property type="evidence" value="ECO:0007669"/>
    <property type="project" value="UniProtKB-KW"/>
</dbReference>
<evidence type="ECO:0000256" key="13">
    <source>
        <dbReference type="ARBA" id="ARBA00023125"/>
    </source>
</evidence>
<evidence type="ECO:0000256" key="10">
    <source>
        <dbReference type="ARBA" id="ARBA00022932"/>
    </source>
</evidence>
<evidence type="ECO:0000259" key="16">
    <source>
        <dbReference type="Pfam" id="PF03104"/>
    </source>
</evidence>
<dbReference type="EMBL" id="VDLU01000001">
    <property type="protein sequence ID" value="TNJ30205.1"/>
    <property type="molecule type" value="Genomic_DNA"/>
</dbReference>
<dbReference type="GO" id="GO:0006272">
    <property type="term" value="P:leading strand elongation"/>
    <property type="evidence" value="ECO:0007669"/>
    <property type="project" value="TreeGrafter"/>
</dbReference>
<dbReference type="CDD" id="cd05779">
    <property type="entry name" value="DNA_polB_epsilon_exo"/>
    <property type="match status" value="1"/>
</dbReference>
<dbReference type="InterPro" id="IPR029703">
    <property type="entry name" value="POL2"/>
</dbReference>
<dbReference type="GO" id="GO:0008622">
    <property type="term" value="C:epsilon DNA polymerase complex"/>
    <property type="evidence" value="ECO:0007669"/>
    <property type="project" value="InterPro"/>
</dbReference>
<feature type="domain" description="DNA polymerase epsilon ,catalytic subunit A thumb" evidence="17">
    <location>
        <begin position="1065"/>
        <end position="1240"/>
    </location>
</feature>
<organism evidence="18 19">
    <name type="scientific">Giardia muris</name>
    <dbReference type="NCBI Taxonomy" id="5742"/>
    <lineage>
        <taxon>Eukaryota</taxon>
        <taxon>Metamonada</taxon>
        <taxon>Diplomonadida</taxon>
        <taxon>Hexamitidae</taxon>
        <taxon>Giardiinae</taxon>
        <taxon>Giardia</taxon>
    </lineage>
</organism>
<evidence type="ECO:0000256" key="9">
    <source>
        <dbReference type="ARBA" id="ARBA00022833"/>
    </source>
</evidence>
<evidence type="ECO:0000256" key="15">
    <source>
        <dbReference type="RuleBase" id="RU365029"/>
    </source>
</evidence>
<evidence type="ECO:0000256" key="6">
    <source>
        <dbReference type="ARBA" id="ARBA00022705"/>
    </source>
</evidence>
<proteinExistence type="inferred from homology"/>
<name>A0A4Z1SZN0_GIAMU</name>
<dbReference type="SUPFAM" id="SSF56672">
    <property type="entry name" value="DNA/RNA polymerases"/>
    <property type="match status" value="1"/>
</dbReference>
<keyword evidence="5 15" id="KW-0548">Nucleotidyltransferase</keyword>
<keyword evidence="14 15" id="KW-0539">Nucleus</keyword>
<keyword evidence="3 15" id="KW-0004">4Fe-4S</keyword>
<keyword evidence="9 15" id="KW-0862">Zinc</keyword>
<evidence type="ECO:0000256" key="1">
    <source>
        <dbReference type="ARBA" id="ARBA00004123"/>
    </source>
</evidence>
<keyword evidence="11 15" id="KW-0408">Iron</keyword>
<dbReference type="InterPro" id="IPR006172">
    <property type="entry name" value="DNA-dir_DNA_pol_B"/>
</dbReference>
<dbReference type="InterPro" id="IPR036397">
    <property type="entry name" value="RNaseH_sf"/>
</dbReference>
<dbReference type="GO" id="GO:0006287">
    <property type="term" value="P:base-excision repair, gap-filling"/>
    <property type="evidence" value="ECO:0007669"/>
    <property type="project" value="TreeGrafter"/>
</dbReference>
<dbReference type="Pfam" id="PF22634">
    <property type="entry name" value="POL2_thumb"/>
    <property type="match status" value="1"/>
</dbReference>
<keyword evidence="12 15" id="KW-0411">Iron-sulfur</keyword>
<dbReference type="PANTHER" id="PTHR10670:SF0">
    <property type="entry name" value="DNA POLYMERASE EPSILON CATALYTIC SUBUNIT A"/>
    <property type="match status" value="1"/>
</dbReference>
<evidence type="ECO:0000259" key="17">
    <source>
        <dbReference type="Pfam" id="PF22634"/>
    </source>
</evidence>
<dbReference type="GO" id="GO:0000278">
    <property type="term" value="P:mitotic cell cycle"/>
    <property type="evidence" value="ECO:0007669"/>
    <property type="project" value="TreeGrafter"/>
</dbReference>
<comment type="subcellular location">
    <subcellularLocation>
        <location evidence="1 15">Nucleus</location>
    </subcellularLocation>
</comment>
<comment type="catalytic activity">
    <reaction evidence="15">
        <text>DNA(n) + a 2'-deoxyribonucleoside 5'-triphosphate = DNA(n+1) + diphosphate</text>
        <dbReference type="Rhea" id="RHEA:22508"/>
        <dbReference type="Rhea" id="RHEA-COMP:17339"/>
        <dbReference type="Rhea" id="RHEA-COMP:17340"/>
        <dbReference type="ChEBI" id="CHEBI:33019"/>
        <dbReference type="ChEBI" id="CHEBI:61560"/>
        <dbReference type="ChEBI" id="CHEBI:173112"/>
        <dbReference type="EC" id="2.7.7.7"/>
    </reaction>
</comment>
<evidence type="ECO:0000256" key="5">
    <source>
        <dbReference type="ARBA" id="ARBA00022695"/>
    </source>
</evidence>
<dbReference type="SUPFAM" id="SSF53098">
    <property type="entry name" value="Ribonuclease H-like"/>
    <property type="match status" value="1"/>
</dbReference>
<evidence type="ECO:0000256" key="4">
    <source>
        <dbReference type="ARBA" id="ARBA00022679"/>
    </source>
</evidence>
<dbReference type="GO" id="GO:0003677">
    <property type="term" value="F:DNA binding"/>
    <property type="evidence" value="ECO:0007669"/>
    <property type="project" value="UniProtKB-KW"/>
</dbReference>
<dbReference type="Pfam" id="PF03104">
    <property type="entry name" value="DNA_pol_B_exo1"/>
    <property type="match status" value="1"/>
</dbReference>
<evidence type="ECO:0000256" key="2">
    <source>
        <dbReference type="ARBA" id="ARBA00005755"/>
    </source>
</evidence>
<evidence type="ECO:0000256" key="11">
    <source>
        <dbReference type="ARBA" id="ARBA00023004"/>
    </source>
</evidence>
<comment type="caution">
    <text evidence="18">The sequence shown here is derived from an EMBL/GenBank/DDBJ whole genome shotgun (WGS) entry which is preliminary data.</text>
</comment>
<reference evidence="18 19" key="1">
    <citation type="submission" date="2019-05" db="EMBL/GenBank/DDBJ databases">
        <title>The compact genome of Giardia muris reveals important steps in the evolution of intestinal protozoan parasites.</title>
        <authorList>
            <person name="Xu F."/>
            <person name="Jimenez-Gonzalez A."/>
            <person name="Einarsson E."/>
            <person name="Astvaldsson A."/>
            <person name="Peirasmaki D."/>
            <person name="Eckmann L."/>
            <person name="Andersson J.O."/>
            <person name="Svard S.G."/>
            <person name="Jerlstrom-Hultqvist J."/>
        </authorList>
    </citation>
    <scope>NUCLEOTIDE SEQUENCE [LARGE SCALE GENOMIC DNA]</scope>
    <source>
        <strain evidence="18 19">Roberts-Thomson</strain>
    </source>
</reference>
<dbReference type="GO" id="GO:0045004">
    <property type="term" value="P:DNA replication proofreading"/>
    <property type="evidence" value="ECO:0007669"/>
    <property type="project" value="TreeGrafter"/>
</dbReference>
<evidence type="ECO:0000256" key="8">
    <source>
        <dbReference type="ARBA" id="ARBA00022771"/>
    </source>
</evidence>
<dbReference type="InterPro" id="IPR023211">
    <property type="entry name" value="DNA_pol_palm_dom_sf"/>
</dbReference>
<dbReference type="EC" id="2.7.7.7" evidence="15"/>
<dbReference type="Gene3D" id="3.30.420.10">
    <property type="entry name" value="Ribonuclease H-like superfamily/Ribonuclease H"/>
    <property type="match status" value="1"/>
</dbReference>
<keyword evidence="10 15" id="KW-0239">DNA-directed DNA polymerase</keyword>
<dbReference type="OrthoDB" id="10060449at2759"/>
<sequence>MFSTSRQQSNVFQGARCQDPNAAILEALDRIDKADSLYGCQRLLAPEMAEGWLYNVYETTIVGDELLSGVECYFMRDTLDLFKIIMPMEPYFFIRSPAQNYALIQVALMRLHRNCRMTYEVLEKRDLSARNHLAIGTIPLLQITFKTTQEMNTVIASLRKVLFKRASATTDIYASTTVRLAETLEEAERITSAEELVEYIDELLETDIALPVRFLIDTGTTLSTWYSVATRPDPDPPLLTRLDKTLPPTPKVLAYDIETTKKPLCFPSAEEGDQIMCISYMLDDQGYLLVNREIFSEDIADFEYTPRPEYPGRFACFNFASERAVLRFFFDHICLARPNVFSTFNGDFFDWGFVEKRAEFHGFNLFEEIGFYCIESTSRDGIREKQYVSRAIPHLDCFRWVRRDSYLPQGSQGLKAVTRAKLKYHPDELSPELMTPYARTHPQTLASYSVSDAVATYYLYKKYVHPFIFALGTIIPLNPDDILRRGTGTLCEHLLMVHAYQANVPFPNKYSEPPLQVVTDSEGARRILVTQTYVGGKVEAVNAGVYRHDITYDFEYYSAPFRDSRWEGYYGLIEHLDRDLLCALGKDLTTIETIKAIYSAIHTRLNALSSVLKTTSTQGTIQHQAIIVYSPQKNAPCLSYELLGIGAKPQDVNLIAELTGQLRYALDTLLIEVESSHFQDYSRVRKNVFDALWSMPFKSVTCPLLYHLDVAAMYPNIMLTNRLQPPAIAQKERCAACDYNTANDAEICKRVMFWDWRGAYYPLDYSEYLMVKNQTIADKGSSAWGKLSERDRANLLHSRLDLYSRTQYHMKRKTEELRRKTVVCQRENGFFIDTVRSFRDRRYEFKGTQKKYTKLLGEAETLLAELLASGTQSAQISKVRQDIEMYRGQVVLAESLQLAHKCILNSFYGYAMRKGSRWYSLEMAAAVTHTGANIIKDAKELIERVGFVLELDTDGVWCCLPKGFPEQLVFHTLTGANVGVNYPGAMLNAMTRERYANQQYLEPVLGQTSTWRRRNECSIEFEVDGPYSCMVLSAAKEEGVRIKKKYAVFDLDGRLAELKGFELKRRGELQIVKSWQSRIFERFLFGRTLEEAYAHAAEVTNSYLDVIYRRGVFLTDSQLLQLIAEASTLRCALDTLPKNRKSATITCVRRLAAFLDPTFASLPGLNVEYVISRYPEGQPVSERAIPIQIFSSPEHVRHRFFRLWTGENVLNLREILDWDYYAERFSGTVYKILVIPSGLQGLKSSPVSRIPFPSWLCKDVAKTNSMTSVLERWLGTVAHKVDASSSSDEEVQEEPPLHREDTVIAPEGSDEPSTWLERQIAYWTHLVERGIVSHPYNETHSDVSDGVLGQLRRHAGDRLLANPLHDLTLTILDVQPLPGAVKANCLCLNRNNVIRRYVISTPGRFYLNSRRVIDQPIIATLATEGLHLRLLDKEKVILPRMATREYVYCCELSADALVAGYGLVEELRRADSVLGIYEHSLPALFQLLMTLTGTFTLTNNDTVRTRLRMGEVSLADIDSQWREQYDSSLFSSDGSRVPISFCTIGTNGVAALFSTGDVHAFVLNDEEAIPNMQRTLAEMMSLHSGLCGRLEHAFRELEAGAISTVSSIEKALNEMVRAADDHGVTGLFFWLLTSGLNNVEHRFLQSNVHSIFVTRGVEKPIRYEELPAFVAEVMVAEVAARALNVPLSLVLNPSYLSSIIYTVPTPSETLLWDVLLARECASNRFLLWHGLDRPLTEKVQAHMLSTYQIDTPGAYHGYVLVLSLGSLLPQLILNFLQRSSTIGGGELAMITGQQLRTFGRVMRHTLQVTPPTIRRRLGDAVGTYLTNKHALLYDLGMVRALEAELAAFLGAVRSVLLSHGFTMIHASATTLTIASEKLKEDLLENSYNSLIQALKESGFCSNLNFPALTDKTRVLSYRHVYYDSSTNYFGLSGGIVRYRCSLAQVLPAFAGDMFKRAMELLILHISENLSSEHRSLTSARDDLDRLTGEFASALRQRIVEDAPVAGLEDIHCLFYLQQLSWPPNTIKEHAELTDVSPSLCFLRSLAHFIGLGEYGVDAVRGFLLSSAGALSVASPLDRRLEYKPCIPPDDPTEPDAEERLYTEIQDLVGSYFLQAHKCRCGPVSRPVAEHCPTCREKHALSLSLDQLRQKLRHLQSRGRSFPRIIETCEHWLVKLDKK</sequence>
<dbReference type="GO" id="GO:0000166">
    <property type="term" value="F:nucleotide binding"/>
    <property type="evidence" value="ECO:0007669"/>
    <property type="project" value="InterPro"/>
</dbReference>
<dbReference type="InterPro" id="IPR055191">
    <property type="entry name" value="POL2_thumb"/>
</dbReference>
<evidence type="ECO:0000256" key="3">
    <source>
        <dbReference type="ARBA" id="ARBA00022485"/>
    </source>
</evidence>
<evidence type="ECO:0000313" key="18">
    <source>
        <dbReference type="EMBL" id="TNJ30205.1"/>
    </source>
</evidence>
<keyword evidence="6 15" id="KW-0235">DNA replication</keyword>
<dbReference type="Proteomes" id="UP000315496">
    <property type="component" value="Chromosome 1"/>
</dbReference>
<feature type="domain" description="DNA-directed DNA polymerase family B exonuclease" evidence="16">
    <location>
        <begin position="205"/>
        <end position="417"/>
    </location>
</feature>
<keyword evidence="8 15" id="KW-0863">Zinc-finger</keyword>
<comment type="cofactor">
    <cofactor evidence="15">
        <name>[4Fe-4S] cluster</name>
        <dbReference type="ChEBI" id="CHEBI:49883"/>
    </cofactor>
</comment>
<accession>A0A4Z1SZN0</accession>